<dbReference type="InterPro" id="IPR018357">
    <property type="entry name" value="Hexapep_transf_CS"/>
</dbReference>
<reference evidence="6 7" key="1">
    <citation type="journal article" date="2010" name="Stand. Genomic Sci.">
        <title>Complete genome sequence of Arcanobacterium haemolyticum type strain (11018).</title>
        <authorList>
            <person name="Yasawong M."/>
            <person name="Teshima H."/>
            <person name="Lapidus A."/>
            <person name="Nolan M."/>
            <person name="Lucas S."/>
            <person name="Glavina Del Rio T."/>
            <person name="Tice H."/>
            <person name="Cheng J."/>
            <person name="Bruce D."/>
            <person name="Detter C."/>
            <person name="Tapia R."/>
            <person name="Han C."/>
            <person name="Goodwin L."/>
            <person name="Pitluck S."/>
            <person name="Liolios K."/>
            <person name="Ivanova N."/>
            <person name="Mavromatis K."/>
            <person name="Mikhailova N."/>
            <person name="Pati A."/>
            <person name="Chen A."/>
            <person name="Palaniappan K."/>
            <person name="Land M."/>
            <person name="Hauser L."/>
            <person name="Chang Y."/>
            <person name="Jeffries C."/>
            <person name="Rohde M."/>
            <person name="Sikorski J."/>
            <person name="Pukall R."/>
            <person name="Goker M."/>
            <person name="Woyke T."/>
            <person name="Bristow J."/>
            <person name="Eisen J."/>
            <person name="Markowitz V."/>
            <person name="Hugenholtz P."/>
            <person name="Kyrpides N."/>
            <person name="Klenk H."/>
        </authorList>
    </citation>
    <scope>NUCLEOTIDE SEQUENCE [LARGE SCALE GENOMIC DNA]</scope>
    <source>
        <strain evidence="7">ATCC 9345 / DSM 20595 / CCUG 17215 / LMG 16163 / NBRC 15585 / NCTC 8452 / 11018</strain>
    </source>
</reference>
<keyword evidence="7" id="KW-1185">Reference proteome</keyword>
<feature type="domain" description="Maltose/galactoside acetyltransferase" evidence="5">
    <location>
        <begin position="8"/>
        <end position="62"/>
    </location>
</feature>
<dbReference type="InterPro" id="IPR001451">
    <property type="entry name" value="Hexapep"/>
</dbReference>
<dbReference type="InterPro" id="IPR051159">
    <property type="entry name" value="Hexapeptide_acetyltransf"/>
</dbReference>
<dbReference type="PANTHER" id="PTHR23416:SF23">
    <property type="entry name" value="ACETYLTRANSFERASE C18B11.09C-RELATED"/>
    <property type="match status" value="1"/>
</dbReference>
<dbReference type="SUPFAM" id="SSF51161">
    <property type="entry name" value="Trimeric LpxA-like enzymes"/>
    <property type="match status" value="1"/>
</dbReference>
<dbReference type="SMART" id="SM01266">
    <property type="entry name" value="Mac"/>
    <property type="match status" value="1"/>
</dbReference>
<dbReference type="STRING" id="644284.Arch_1281"/>
<evidence type="ECO:0000256" key="4">
    <source>
        <dbReference type="ARBA" id="ARBA00023315"/>
    </source>
</evidence>
<evidence type="ECO:0000313" key="7">
    <source>
        <dbReference type="Proteomes" id="UP000000376"/>
    </source>
</evidence>
<dbReference type="RefSeq" id="WP_013170478.1">
    <property type="nucleotide sequence ID" value="NC_014218.1"/>
</dbReference>
<evidence type="ECO:0000256" key="1">
    <source>
        <dbReference type="ARBA" id="ARBA00007274"/>
    </source>
</evidence>
<evidence type="ECO:0000313" key="6">
    <source>
        <dbReference type="EMBL" id="ADH92986.1"/>
    </source>
</evidence>
<dbReference type="HOGENOM" id="CLU_051638_3_2_11"/>
<dbReference type="eggNOG" id="COG0110">
    <property type="taxonomic scope" value="Bacteria"/>
</dbReference>
<proteinExistence type="inferred from homology"/>
<dbReference type="Pfam" id="PF00132">
    <property type="entry name" value="Hexapep"/>
    <property type="match status" value="1"/>
</dbReference>
<protein>
    <submittedName>
        <fullName evidence="6">Maltose O-acetyltransferase</fullName>
        <ecNumber evidence="6">2.3.1.79</ecNumber>
    </submittedName>
</protein>
<gene>
    <name evidence="6" type="ordered locus">Arch_1281</name>
</gene>
<evidence type="ECO:0000256" key="2">
    <source>
        <dbReference type="ARBA" id="ARBA00022679"/>
    </source>
</evidence>
<dbReference type="Gene3D" id="2.160.10.10">
    <property type="entry name" value="Hexapeptide repeat proteins"/>
    <property type="match status" value="1"/>
</dbReference>
<keyword evidence="4 6" id="KW-0012">Acyltransferase</keyword>
<keyword evidence="3" id="KW-0677">Repeat</keyword>
<dbReference type="EMBL" id="CP002045">
    <property type="protein sequence ID" value="ADH92986.1"/>
    <property type="molecule type" value="Genomic_DNA"/>
</dbReference>
<accession>D7BK06</accession>
<dbReference type="GO" id="GO:0005829">
    <property type="term" value="C:cytosol"/>
    <property type="evidence" value="ECO:0007669"/>
    <property type="project" value="TreeGrafter"/>
</dbReference>
<organism evidence="6 7">
    <name type="scientific">Arcanobacterium haemolyticum (strain ATCC 9345 / DSM 20595 / CCM 5947 / CCUG 17215 / LMG 16163 / NBRC 15585 / NCTC 8452 / 11018)</name>
    <dbReference type="NCBI Taxonomy" id="644284"/>
    <lineage>
        <taxon>Bacteria</taxon>
        <taxon>Bacillati</taxon>
        <taxon>Actinomycetota</taxon>
        <taxon>Actinomycetes</taxon>
        <taxon>Actinomycetales</taxon>
        <taxon>Actinomycetaceae</taxon>
        <taxon>Arcanobacterium</taxon>
    </lineage>
</organism>
<name>D7BK06_ARCHD</name>
<keyword evidence="2 6" id="KW-0808">Transferase</keyword>
<dbReference type="KEGG" id="ahe:Arch_1281"/>
<dbReference type="FunFam" id="2.160.10.10:FF:000025">
    <property type="entry name" value="Hexapeptide-repeat containing-acetyltransferase"/>
    <property type="match status" value="1"/>
</dbReference>
<evidence type="ECO:0000256" key="3">
    <source>
        <dbReference type="ARBA" id="ARBA00022737"/>
    </source>
</evidence>
<dbReference type="AlphaFoldDB" id="D7BK06"/>
<dbReference type="InterPro" id="IPR024688">
    <property type="entry name" value="Mac_dom"/>
</dbReference>
<evidence type="ECO:0000259" key="5">
    <source>
        <dbReference type="SMART" id="SM01266"/>
    </source>
</evidence>
<dbReference type="CDD" id="cd03357">
    <property type="entry name" value="LbH_MAT_GAT"/>
    <property type="match status" value="1"/>
</dbReference>
<comment type="similarity">
    <text evidence="1">Belongs to the transferase hexapeptide repeat family.</text>
</comment>
<dbReference type="PANTHER" id="PTHR23416">
    <property type="entry name" value="SIALIC ACID SYNTHASE-RELATED"/>
    <property type="match status" value="1"/>
</dbReference>
<dbReference type="GO" id="GO:0008925">
    <property type="term" value="F:maltose O-acetyltransferase activity"/>
    <property type="evidence" value="ECO:0007669"/>
    <property type="project" value="UniProtKB-EC"/>
</dbReference>
<sequence length="202" mass="22056">MTRDQELYNRMLHGDLYKPEGEAFRSVYEHAMECQDRFNSLPSADWESHSAILQDWLGYVGEDVVIRAPLYVDYGKHTSIGAGTFINYDCIVLDVAPITIGKRCQIAPRVQILTAWHPLEPTLRGEGWEAGSPITIGDNVWLGAGAIILPGVTIGDNSVIGAGAVVNKDVPANVVAVGNPVRILKDLPEDMCAKDVIPPHLL</sequence>
<dbReference type="Proteomes" id="UP000000376">
    <property type="component" value="Chromosome"/>
</dbReference>
<dbReference type="EC" id="2.3.1.79" evidence="6"/>
<dbReference type="InterPro" id="IPR011004">
    <property type="entry name" value="Trimer_LpxA-like_sf"/>
</dbReference>
<dbReference type="PROSITE" id="PS00101">
    <property type="entry name" value="HEXAPEP_TRANSFERASES"/>
    <property type="match status" value="1"/>
</dbReference>